<dbReference type="InterPro" id="IPR002937">
    <property type="entry name" value="Amino_oxidase"/>
</dbReference>
<dbReference type="GO" id="GO:0016491">
    <property type="term" value="F:oxidoreductase activity"/>
    <property type="evidence" value="ECO:0007669"/>
    <property type="project" value="InterPro"/>
</dbReference>
<dbReference type="PANTHER" id="PTHR42923:SF17">
    <property type="entry name" value="AMINE OXIDASE DOMAIN-CONTAINING PROTEIN"/>
    <property type="match status" value="1"/>
</dbReference>
<dbReference type="InterPro" id="IPR050464">
    <property type="entry name" value="Zeta_carotene_desat/Oxidored"/>
</dbReference>
<feature type="domain" description="Amine oxidase" evidence="1">
    <location>
        <begin position="16"/>
        <end position="419"/>
    </location>
</feature>
<dbReference type="Gene3D" id="1.10.405.20">
    <property type="match status" value="1"/>
</dbReference>
<protein>
    <recommendedName>
        <fullName evidence="1">Amine oxidase domain-containing protein</fullName>
    </recommendedName>
</protein>
<organism evidence="2 3">
    <name type="scientific">Usitatibacter rugosus</name>
    <dbReference type="NCBI Taxonomy" id="2732067"/>
    <lineage>
        <taxon>Bacteria</taxon>
        <taxon>Pseudomonadati</taxon>
        <taxon>Pseudomonadota</taxon>
        <taxon>Betaproteobacteria</taxon>
        <taxon>Nitrosomonadales</taxon>
        <taxon>Usitatibacteraceae</taxon>
        <taxon>Usitatibacter</taxon>
    </lineage>
</organism>
<evidence type="ECO:0000259" key="1">
    <source>
        <dbReference type="Pfam" id="PF01593"/>
    </source>
</evidence>
<dbReference type="PANTHER" id="PTHR42923">
    <property type="entry name" value="PROTOPORPHYRINOGEN OXIDASE"/>
    <property type="match status" value="1"/>
</dbReference>
<evidence type="ECO:0000313" key="2">
    <source>
        <dbReference type="EMBL" id="QJR09593.1"/>
    </source>
</evidence>
<sequence length="427" mass="47456">MTPPQSQKIAVVGAGISGLACAWLLASRHHVTLYEAGSYLGGHTNTVDVTAGGVTHPVDTGFLVYNDRTYPNLIRLFERLRVPSALSDMSFSVRIGAGELEWAGHNLATVFAQPSNLVSPSFLRMLRDLMRFNKQTSLLAAAGTPIRGTLGQFLDEGGYGHELRQLYLHPMAACIWSTPSAQVNRFPLQTFVTFCHNHGLLAVTNRPQWRTVAGGAREYVRKIAATLPDVRLNSAVRRVARDAQGVAVSTDLGTERYDQVVMATHTDQSLRILAHVSPEERSVLEAIPYQPNKAVLHTDAKVLPNRKRAWAAWNFFSPRRELTDEPVTLSYLINKLQPLPFTAPVVVTMNPQKDAKFAPDPRLVLDEFDYHHPVFLEGSDEAKARVESLQGERRTWFAGAWTRYGFHEDGLLSAIKVAKKLDPETAW</sequence>
<name>A0A6M4GTH1_9PROT</name>
<dbReference type="RefSeq" id="WP_171089431.1">
    <property type="nucleotide sequence ID" value="NZ_CP053069.1"/>
</dbReference>
<dbReference type="Proteomes" id="UP000501534">
    <property type="component" value="Chromosome"/>
</dbReference>
<dbReference type="KEGG" id="uru:DSM104443_00642"/>
<dbReference type="Gene3D" id="3.50.50.60">
    <property type="entry name" value="FAD/NAD(P)-binding domain"/>
    <property type="match status" value="1"/>
</dbReference>
<dbReference type="Gene3D" id="3.30.70.1990">
    <property type="match status" value="1"/>
</dbReference>
<dbReference type="InterPro" id="IPR036188">
    <property type="entry name" value="FAD/NAD-bd_sf"/>
</dbReference>
<dbReference type="SUPFAM" id="SSF51905">
    <property type="entry name" value="FAD/NAD(P)-binding domain"/>
    <property type="match status" value="1"/>
</dbReference>
<gene>
    <name evidence="2" type="ORF">DSM104443_00642</name>
</gene>
<dbReference type="Pfam" id="PF01593">
    <property type="entry name" value="Amino_oxidase"/>
    <property type="match status" value="1"/>
</dbReference>
<proteinExistence type="predicted"/>
<dbReference type="EMBL" id="CP053069">
    <property type="protein sequence ID" value="QJR09593.1"/>
    <property type="molecule type" value="Genomic_DNA"/>
</dbReference>
<keyword evidence="3" id="KW-1185">Reference proteome</keyword>
<reference evidence="2 3" key="1">
    <citation type="submission" date="2020-04" db="EMBL/GenBank/DDBJ databases">
        <title>Usitatibacter rugosus gen. nov., sp. nov. and Usitatibacter palustris sp. nov., novel members of Usitatibacteraceae fam. nov. within the order Nitrosomonadales isolated from soil.</title>
        <authorList>
            <person name="Huber K.J."/>
            <person name="Neumann-Schaal M."/>
            <person name="Geppert A."/>
            <person name="Luckner M."/>
            <person name="Wanner G."/>
            <person name="Overmann J."/>
        </authorList>
    </citation>
    <scope>NUCLEOTIDE SEQUENCE [LARGE SCALE GENOMIC DNA]</scope>
    <source>
        <strain evidence="2 3">0125_3</strain>
    </source>
</reference>
<accession>A0A6M4GTH1</accession>
<evidence type="ECO:0000313" key="3">
    <source>
        <dbReference type="Proteomes" id="UP000501534"/>
    </source>
</evidence>
<dbReference type="AlphaFoldDB" id="A0A6M4GTH1"/>